<evidence type="ECO:0000259" key="1">
    <source>
        <dbReference type="PROSITE" id="PS50042"/>
    </source>
</evidence>
<dbReference type="InterPro" id="IPR018490">
    <property type="entry name" value="cNMP-bd_dom_sf"/>
</dbReference>
<dbReference type="InterPro" id="IPR036388">
    <property type="entry name" value="WH-like_DNA-bd_sf"/>
</dbReference>
<name>A0A0C1FS07_9SPHI</name>
<dbReference type="InterPro" id="IPR000595">
    <property type="entry name" value="cNMP-bd_dom"/>
</dbReference>
<dbReference type="Proteomes" id="UP000031246">
    <property type="component" value="Unassembled WGS sequence"/>
</dbReference>
<sequence length="188" mass="21925">MEANFFRAHIEQIVSLTDEEFKQAESFFTKRKYKKHQYIIQAGDTAHQEHFVLKGIVKSSYTDDEGKEYILQLAMEEWWFSDPNAFNTGTPATLNVDCIEDTETLSITFENKEKLCASSRKMEYFFRKKYTTGNMALQKRVLALLSNNAGERYKQWSNQYPSLQKRISKSLIASYLGVTRETLSRLTL</sequence>
<dbReference type="RefSeq" id="WP_039474663.1">
    <property type="nucleotide sequence ID" value="NZ_JSYN01000009.1"/>
</dbReference>
<comment type="caution">
    <text evidence="2">The sequence shown here is derived from an EMBL/GenBank/DDBJ whole genome shotgun (WGS) entry which is preliminary data.</text>
</comment>
<dbReference type="PROSITE" id="PS50042">
    <property type="entry name" value="CNMP_BINDING_3"/>
    <property type="match status" value="1"/>
</dbReference>
<dbReference type="EMBL" id="JSYN01000009">
    <property type="protein sequence ID" value="KIA94543.1"/>
    <property type="molecule type" value="Genomic_DNA"/>
</dbReference>
<dbReference type="CDD" id="cd00038">
    <property type="entry name" value="CAP_ED"/>
    <property type="match status" value="1"/>
</dbReference>
<dbReference type="Gene3D" id="2.60.120.10">
    <property type="entry name" value="Jelly Rolls"/>
    <property type="match status" value="1"/>
</dbReference>
<gene>
    <name evidence="2" type="ORF">OC25_09085</name>
</gene>
<accession>A0A0C1FS07</accession>
<protein>
    <submittedName>
        <fullName evidence="2">Crp/Fnr family transcriptional regulator</fullName>
    </submittedName>
</protein>
<dbReference type="InterPro" id="IPR014710">
    <property type="entry name" value="RmlC-like_jellyroll"/>
</dbReference>
<organism evidence="2 3">
    <name type="scientific">Pedobacter kyungheensis</name>
    <dbReference type="NCBI Taxonomy" id="1069985"/>
    <lineage>
        <taxon>Bacteria</taxon>
        <taxon>Pseudomonadati</taxon>
        <taxon>Bacteroidota</taxon>
        <taxon>Sphingobacteriia</taxon>
        <taxon>Sphingobacteriales</taxon>
        <taxon>Sphingobacteriaceae</taxon>
        <taxon>Pedobacter</taxon>
    </lineage>
</organism>
<keyword evidence="3" id="KW-1185">Reference proteome</keyword>
<reference evidence="2 3" key="1">
    <citation type="submission" date="2014-10" db="EMBL/GenBank/DDBJ databases">
        <title>Pedobacter Kyungheensis.</title>
        <authorList>
            <person name="Anderson B.M."/>
            <person name="Newman J.D."/>
        </authorList>
    </citation>
    <scope>NUCLEOTIDE SEQUENCE [LARGE SCALE GENOMIC DNA]</scope>
    <source>
        <strain evidence="2 3">KACC 16221</strain>
    </source>
</reference>
<dbReference type="OrthoDB" id="1092431at2"/>
<evidence type="ECO:0000313" key="2">
    <source>
        <dbReference type="EMBL" id="KIA94543.1"/>
    </source>
</evidence>
<dbReference type="Pfam" id="PF00027">
    <property type="entry name" value="cNMP_binding"/>
    <property type="match status" value="1"/>
</dbReference>
<feature type="domain" description="Cyclic nucleotide-binding" evidence="1">
    <location>
        <begin position="12"/>
        <end position="115"/>
    </location>
</feature>
<proteinExistence type="predicted"/>
<dbReference type="SUPFAM" id="SSF51206">
    <property type="entry name" value="cAMP-binding domain-like"/>
    <property type="match status" value="1"/>
</dbReference>
<dbReference type="Gene3D" id="1.10.10.10">
    <property type="entry name" value="Winged helix-like DNA-binding domain superfamily/Winged helix DNA-binding domain"/>
    <property type="match status" value="1"/>
</dbReference>
<evidence type="ECO:0000313" key="3">
    <source>
        <dbReference type="Proteomes" id="UP000031246"/>
    </source>
</evidence>
<dbReference type="AlphaFoldDB" id="A0A0C1FS07"/>